<dbReference type="Pfam" id="PF12698">
    <property type="entry name" value="ABC2_membrane_3"/>
    <property type="match status" value="2"/>
</dbReference>
<dbReference type="InterPro" id="IPR003439">
    <property type="entry name" value="ABC_transporter-like_ATP-bd"/>
</dbReference>
<dbReference type="Pfam" id="PF23321">
    <property type="entry name" value="R1_ABCA1"/>
    <property type="match status" value="1"/>
</dbReference>
<feature type="transmembrane region" description="Helical" evidence="9">
    <location>
        <begin position="1122"/>
        <end position="1139"/>
    </location>
</feature>
<dbReference type="InterPro" id="IPR056264">
    <property type="entry name" value="R2_ABCA1-4-like"/>
</dbReference>
<reference evidence="11 12" key="1">
    <citation type="submission" date="2024-03" db="EMBL/GenBank/DDBJ databases">
        <title>Adaptation during the transition from Ophiocordyceps entomopathogen to insect associate is accompanied by gene loss and intensified selection.</title>
        <authorList>
            <person name="Ward C.M."/>
            <person name="Onetto C.A."/>
            <person name="Borneman A.R."/>
        </authorList>
    </citation>
    <scope>NUCLEOTIDE SEQUENCE [LARGE SCALE GENOMIC DNA]</scope>
    <source>
        <strain evidence="11">AWRI1</strain>
        <tissue evidence="11">Single Adult Female</tissue>
    </source>
</reference>
<keyword evidence="6" id="KW-0067">ATP-binding</keyword>
<dbReference type="GO" id="GO:0016887">
    <property type="term" value="F:ATP hydrolysis activity"/>
    <property type="evidence" value="ECO:0007669"/>
    <property type="project" value="InterPro"/>
</dbReference>
<dbReference type="InterPro" id="IPR026082">
    <property type="entry name" value="ABCA"/>
</dbReference>
<dbReference type="InterPro" id="IPR027417">
    <property type="entry name" value="P-loop_NTPase"/>
</dbReference>
<evidence type="ECO:0000256" key="5">
    <source>
        <dbReference type="ARBA" id="ARBA00022741"/>
    </source>
</evidence>
<evidence type="ECO:0000256" key="6">
    <source>
        <dbReference type="ARBA" id="ARBA00022840"/>
    </source>
</evidence>
<feature type="transmembrane region" description="Helical" evidence="9">
    <location>
        <begin position="1068"/>
        <end position="1089"/>
    </location>
</feature>
<dbReference type="GO" id="GO:0005319">
    <property type="term" value="F:lipid transporter activity"/>
    <property type="evidence" value="ECO:0007669"/>
    <property type="project" value="TreeGrafter"/>
</dbReference>
<feature type="transmembrane region" description="Helical" evidence="9">
    <location>
        <begin position="1181"/>
        <end position="1203"/>
    </location>
</feature>
<dbReference type="EMBL" id="JBBCAQ010000037">
    <property type="protein sequence ID" value="KAK7574335.1"/>
    <property type="molecule type" value="Genomic_DNA"/>
</dbReference>
<feature type="transmembrane region" description="Helical" evidence="9">
    <location>
        <begin position="310"/>
        <end position="328"/>
    </location>
</feature>
<dbReference type="SUPFAM" id="SSF52540">
    <property type="entry name" value="P-loop containing nucleoside triphosphate hydrolases"/>
    <property type="match status" value="2"/>
</dbReference>
<feature type="transmembrane region" description="Helical" evidence="9">
    <location>
        <begin position="367"/>
        <end position="388"/>
    </location>
</feature>
<feature type="transmembrane region" description="Helical" evidence="9">
    <location>
        <begin position="252"/>
        <end position="271"/>
    </location>
</feature>
<dbReference type="InterPro" id="IPR013525">
    <property type="entry name" value="ABC2_TM"/>
</dbReference>
<feature type="domain" description="ABC transporter" evidence="10">
    <location>
        <begin position="1347"/>
        <end position="1577"/>
    </location>
</feature>
<comment type="subcellular location">
    <subcellularLocation>
        <location evidence="1">Membrane</location>
        <topology evidence="1">Multi-pass membrane protein</topology>
    </subcellularLocation>
</comment>
<dbReference type="InterPro" id="IPR003593">
    <property type="entry name" value="AAA+_ATPase"/>
</dbReference>
<dbReference type="Gene3D" id="3.40.50.300">
    <property type="entry name" value="P-loop containing nucleotide triphosphate hydrolases"/>
    <property type="match status" value="2"/>
</dbReference>
<feature type="transmembrane region" description="Helical" evidence="9">
    <location>
        <begin position="1151"/>
        <end position="1175"/>
    </location>
</feature>
<dbReference type="FunFam" id="3.40.50.300:FF:000298">
    <property type="entry name" value="ATP-binding cassette sub-family A member 12"/>
    <property type="match status" value="1"/>
</dbReference>
<keyword evidence="5" id="KW-0547">Nucleotide-binding</keyword>
<dbReference type="GO" id="GO:0140359">
    <property type="term" value="F:ABC-type transporter activity"/>
    <property type="evidence" value="ECO:0007669"/>
    <property type="project" value="InterPro"/>
</dbReference>
<evidence type="ECO:0000256" key="7">
    <source>
        <dbReference type="ARBA" id="ARBA00022989"/>
    </source>
</evidence>
<keyword evidence="8 9" id="KW-0472">Membrane</keyword>
<feature type="transmembrane region" description="Helical" evidence="9">
    <location>
        <begin position="448"/>
        <end position="466"/>
    </location>
</feature>
<feature type="transmembrane region" description="Helical" evidence="9">
    <location>
        <begin position="340"/>
        <end position="361"/>
    </location>
</feature>
<accession>A0AAN9T675</accession>
<organism evidence="11 12">
    <name type="scientific">Parthenolecanium corni</name>
    <dbReference type="NCBI Taxonomy" id="536013"/>
    <lineage>
        <taxon>Eukaryota</taxon>
        <taxon>Metazoa</taxon>
        <taxon>Ecdysozoa</taxon>
        <taxon>Arthropoda</taxon>
        <taxon>Hexapoda</taxon>
        <taxon>Insecta</taxon>
        <taxon>Pterygota</taxon>
        <taxon>Neoptera</taxon>
        <taxon>Paraneoptera</taxon>
        <taxon>Hemiptera</taxon>
        <taxon>Sternorrhyncha</taxon>
        <taxon>Coccoidea</taxon>
        <taxon>Coccidae</taxon>
        <taxon>Parthenolecanium</taxon>
    </lineage>
</organism>
<evidence type="ECO:0000256" key="3">
    <source>
        <dbReference type="ARBA" id="ARBA00022692"/>
    </source>
</evidence>
<proteinExistence type="predicted"/>
<keyword evidence="12" id="KW-1185">Reference proteome</keyword>
<keyword evidence="3 9" id="KW-0812">Transmembrane</keyword>
<evidence type="ECO:0000256" key="4">
    <source>
        <dbReference type="ARBA" id="ARBA00022737"/>
    </source>
</evidence>
<gene>
    <name evidence="11" type="ORF">V9T40_011526</name>
</gene>
<evidence type="ECO:0000313" key="12">
    <source>
        <dbReference type="Proteomes" id="UP001367676"/>
    </source>
</evidence>
<dbReference type="PANTHER" id="PTHR19229">
    <property type="entry name" value="ATP-BINDING CASSETTE TRANSPORTER SUBFAMILY A ABCA"/>
    <property type="match status" value="1"/>
</dbReference>
<keyword evidence="4" id="KW-0677">Repeat</keyword>
<evidence type="ECO:0000256" key="9">
    <source>
        <dbReference type="SAM" id="Phobius"/>
    </source>
</evidence>
<evidence type="ECO:0000313" key="11">
    <source>
        <dbReference type="EMBL" id="KAK7574335.1"/>
    </source>
</evidence>
<dbReference type="Proteomes" id="UP001367676">
    <property type="component" value="Unassembled WGS sequence"/>
</dbReference>
<feature type="domain" description="ABC transporter" evidence="10">
    <location>
        <begin position="505"/>
        <end position="735"/>
    </location>
</feature>
<evidence type="ECO:0000256" key="1">
    <source>
        <dbReference type="ARBA" id="ARBA00004141"/>
    </source>
</evidence>
<feature type="transmembrane region" description="Helical" evidence="9">
    <location>
        <begin position="26"/>
        <end position="46"/>
    </location>
</feature>
<keyword evidence="2" id="KW-0813">Transport</keyword>
<dbReference type="FunFam" id="3.40.50.300:FF:002470">
    <property type="entry name" value="ABC transporter, putative"/>
    <property type="match status" value="1"/>
</dbReference>
<dbReference type="Pfam" id="PF00005">
    <property type="entry name" value="ABC_tran"/>
    <property type="match status" value="2"/>
</dbReference>
<comment type="caution">
    <text evidence="11">The sequence shown here is derived from an EMBL/GenBank/DDBJ whole genome shotgun (WGS) entry which is preliminary data.</text>
</comment>
<protein>
    <recommendedName>
        <fullName evidence="10">ABC transporter domain-containing protein</fullName>
    </recommendedName>
</protein>
<feature type="transmembrane region" description="Helical" evidence="9">
    <location>
        <begin position="886"/>
        <end position="904"/>
    </location>
</feature>
<dbReference type="CDD" id="cd03263">
    <property type="entry name" value="ABC_subfamily_A"/>
    <property type="match status" value="2"/>
</dbReference>
<name>A0AAN9T675_9HEMI</name>
<dbReference type="PANTHER" id="PTHR19229:SF250">
    <property type="entry name" value="ABC TRANSPORTER DOMAIN-CONTAINING PROTEIN-RELATED"/>
    <property type="match status" value="1"/>
</dbReference>
<feature type="transmembrane region" description="Helical" evidence="9">
    <location>
        <begin position="1271"/>
        <end position="1288"/>
    </location>
</feature>
<keyword evidence="7 9" id="KW-1133">Transmembrane helix</keyword>
<dbReference type="GO" id="GO:0016020">
    <property type="term" value="C:membrane"/>
    <property type="evidence" value="ECO:0007669"/>
    <property type="project" value="UniProtKB-SubCell"/>
</dbReference>
<dbReference type="PROSITE" id="PS50893">
    <property type="entry name" value="ABC_TRANSPORTER_2"/>
    <property type="match status" value="2"/>
</dbReference>
<evidence type="ECO:0000259" key="10">
    <source>
        <dbReference type="PROSITE" id="PS50893"/>
    </source>
</evidence>
<evidence type="ECO:0000256" key="8">
    <source>
        <dbReference type="ARBA" id="ARBA00023136"/>
    </source>
</evidence>
<sequence>MSNLRKLYLLLWKNYVIQTRTPVRTLIQFLIPLVMCFILLGVRFLVKSEDIKDPVHFSKFNSKDCAQASVIPMKSWNVAYSPSENPIVQRIVKHMEIYTKKISHGSGKIYEFEPYPDDKSIEKKINEGKAKETMLAGFSFDTSDFGNGSSPIKLNVKIRFPGLSRYFDNDSTTLDTQAPNWKTHLPFPLYAPFGPRDAHTKFAGQPGYCIEGFFSLQQLIFRGIMEEYSSVSQIPEVDFQKFPYPPYIKDQYLPAMILFISIFIIVMYTFSSVTTVKMITLEKETQMKSAMKIMGLPNWMHWTAWTIKEFIQWMLPSIAITFLLTFEWEKGAVIRKSDPLVVLTILAAYTISSIMFCFLISVCFNRANSAATVASALWFLSYSPFMVLQPHYDSMSWLEITSWSLVSNTNIGFLFQFLVNFEGAGMGLQWNNLFEINSPNDKVSAGDLLVLLFLDAFIYFCITIYIETAFPGHYGIAKPWYFPLQSSYWFGSEKTEEYGYPKKGIVIRNITKIYRNGKLAVDNLSLDMFENQITVLLGNNGAGKSSTMSMLSGMIKPTSGIALINGHDIWADKSKIRSSLGLCPQYNLLFPEMTIKEHLIFFGMLKGQEGRELEKEIEKYVKRLVLESKLNNQAGTLSGGYQRKLSVAIALIGKSKVVLMDEPTSGMDPVARRHLWDLLQAEREGRTMVMTTHLMDEADLLGDRVAILCNGQLKCAGTPFCLKTDPDGYRYTLNLVKKSPEENVDKMTAFLQSISQNIRLTSISETEVKYQLQDSGKMAELLAGLDEEKRNIGVKEYGVSLISLEDVYTRVTGDLAEENSKQSMLDKDAEKIKEISSRVSSRTASYSVFLQDVKGAKAESCFQRWRNQFFAMMLKKILVTRRSWKMLFLQCLMTLTFFIIAIVVTKSWKGSSDLVPLEFSLNTYQSPLVVESSQIRDFDTNFLRKRQKSERSFVNIVRDIVKEQAGKVQFTREEDIDDYILSKYEENLQTVNDRYMAVYEYENNNDVETIRMHFNNQPYHSFPIVYNILQNATFKLLTRDENSLQFINHPFPYIPSERITKLEGGSNLGFQIGFCIGFVQAFICAIYLLPTMKEKANGAKHLQFVSGVAPSAYWSASVCWDFIMYLLPLSVLVVALYCYQDAAYSDLKQLVQVMVLLIAYDWAIMPVINVATYLFRVPTLAFLITSVMGLFAGCATFLINLILEIRPLMLVDEADSMDDVMVWFPHYSLCNGLRNIYANYEYENSLLCNKTTGCKYDGPYSWERPAIGKNLFCLFIVGLALNIILLSIENVFDKKRKLINIIYKYWSHLGKKSGTEHEMKQQSSSEDDDVAQEKYIVEKSSKLDYCVLLKDVSKRYGRFEAVKSINLALGAHECFALLGSNGAGKTTTFKMLTSKVNVTSGTVDICSMDIVRQQDKVSRVIGYCPQEDALLEKLTGRETLRLFCTLRGIPKEDVNLVINQLSCRLIFHKFLDVPSGSYSGGNKRKLNTAVAMIGDPPVLLLDEPTSGMDPDARRHLWNVIKEERERGKCIIITTHSLEECEALCSRLAIMAEGQIRCIGSVQHLKNKYASGYKLHVKFPPKLMENVKLHVSVNLPGSCIHEQFTGMILFHIPTNISCSSVFYMMEEAKQKSIIEDYSIQQTSLEQVFTRVIK</sequence>
<evidence type="ECO:0000256" key="2">
    <source>
        <dbReference type="ARBA" id="ARBA00022448"/>
    </source>
</evidence>
<dbReference type="SMART" id="SM00382">
    <property type="entry name" value="AAA"/>
    <property type="match status" value="2"/>
</dbReference>
<dbReference type="GO" id="GO:0005524">
    <property type="term" value="F:ATP binding"/>
    <property type="evidence" value="ECO:0007669"/>
    <property type="project" value="UniProtKB-KW"/>
</dbReference>